<evidence type="ECO:0000256" key="12">
    <source>
        <dbReference type="ARBA" id="ARBA00023075"/>
    </source>
</evidence>
<keyword evidence="12 16" id="KW-0830">Ubiquinone</keyword>
<dbReference type="GO" id="GO:0003954">
    <property type="term" value="F:NADH dehydrogenase activity"/>
    <property type="evidence" value="ECO:0007669"/>
    <property type="project" value="TreeGrafter"/>
</dbReference>
<feature type="domain" description="NADH:quinone oxidoreductase/Mrp antiporter transmembrane" evidence="17">
    <location>
        <begin position="70"/>
        <end position="343"/>
    </location>
</feature>
<name>A0A0R7GSH4_LIMFO</name>
<feature type="transmembrane region" description="Helical" evidence="16">
    <location>
        <begin position="336"/>
        <end position="354"/>
    </location>
</feature>
<dbReference type="InterPro" id="IPR010934">
    <property type="entry name" value="NADH_DH_su5_C"/>
</dbReference>
<dbReference type="PANTHER" id="PTHR42829:SF2">
    <property type="entry name" value="NADH-UBIQUINONE OXIDOREDUCTASE CHAIN 5"/>
    <property type="match status" value="1"/>
</dbReference>
<evidence type="ECO:0000256" key="10">
    <source>
        <dbReference type="ARBA" id="ARBA00022989"/>
    </source>
</evidence>
<evidence type="ECO:0000256" key="5">
    <source>
        <dbReference type="ARBA" id="ARBA00022660"/>
    </source>
</evidence>
<keyword evidence="8" id="KW-1278">Translocase</keyword>
<keyword evidence="14 16" id="KW-0472">Membrane</keyword>
<feature type="transmembrane region" description="Helical" evidence="16">
    <location>
        <begin position="204"/>
        <end position="224"/>
    </location>
</feature>
<feature type="transmembrane region" description="Helical" evidence="16">
    <location>
        <begin position="75"/>
        <end position="94"/>
    </location>
</feature>
<geneLocation type="mitochondrion" evidence="20"/>
<evidence type="ECO:0000256" key="8">
    <source>
        <dbReference type="ARBA" id="ARBA00022967"/>
    </source>
</evidence>
<accession>A0A0R7GSH4</accession>
<comment type="function">
    <text evidence="16">Core subunit of the mitochondrial membrane respiratory chain NADH dehydrogenase (Complex I) which catalyzes electron transfer from NADH through the respiratory chain, using ubiquinone as an electron acceptor. Essential for the catalytic activity and assembly of complex I.</text>
</comment>
<dbReference type="PANTHER" id="PTHR42829">
    <property type="entry name" value="NADH-UBIQUINONE OXIDOREDUCTASE CHAIN 5"/>
    <property type="match status" value="1"/>
</dbReference>
<keyword evidence="6 16" id="KW-0812">Transmembrane</keyword>
<dbReference type="CTD" id="4540"/>
<dbReference type="AlphaFoldDB" id="A0A0R7GSH4"/>
<feature type="transmembrane region" description="Helical" evidence="16">
    <location>
        <begin position="106"/>
        <end position="124"/>
    </location>
</feature>
<comment type="catalytic activity">
    <reaction evidence="15 16">
        <text>a ubiquinone + NADH + 5 H(+)(in) = a ubiquinol + NAD(+) + 4 H(+)(out)</text>
        <dbReference type="Rhea" id="RHEA:29091"/>
        <dbReference type="Rhea" id="RHEA-COMP:9565"/>
        <dbReference type="Rhea" id="RHEA-COMP:9566"/>
        <dbReference type="ChEBI" id="CHEBI:15378"/>
        <dbReference type="ChEBI" id="CHEBI:16389"/>
        <dbReference type="ChEBI" id="CHEBI:17976"/>
        <dbReference type="ChEBI" id="CHEBI:57540"/>
        <dbReference type="ChEBI" id="CHEBI:57945"/>
        <dbReference type="EC" id="7.1.1.2"/>
    </reaction>
</comment>
<feature type="transmembrane region" description="Helical" evidence="16">
    <location>
        <begin position="20"/>
        <end position="39"/>
    </location>
</feature>
<evidence type="ECO:0000313" key="20">
    <source>
        <dbReference type="EMBL" id="AKP18675.1"/>
    </source>
</evidence>
<dbReference type="GO" id="GO:0005743">
    <property type="term" value="C:mitochondrial inner membrane"/>
    <property type="evidence" value="ECO:0007669"/>
    <property type="project" value="UniProtKB-SubCell"/>
</dbReference>
<reference evidence="20" key="1">
    <citation type="journal article" date="2015" name="Gene">
        <title>The complete mitochondrial genome of the golden mussel limnoperna fortunei and comparative mitogenomics of mytilidae.</title>
        <authorList>
            <person name="Uliano-Silva M."/>
            <person name="Alves Americo J."/>
            <person name="Costa I."/>
            <person name="Schomaker-Bastos A."/>
            <person name="de Freitas Rebelo M."/>
            <person name="Prosdocimi F."/>
        </authorList>
    </citation>
    <scope>NUCLEOTIDE SEQUENCE</scope>
</reference>
<keyword evidence="13 16" id="KW-0496">Mitochondrion</keyword>
<evidence type="ECO:0000256" key="3">
    <source>
        <dbReference type="ARBA" id="ARBA00021096"/>
    </source>
</evidence>
<dbReference type="Pfam" id="PF00361">
    <property type="entry name" value="Proton_antipo_M"/>
    <property type="match status" value="1"/>
</dbReference>
<protein>
    <recommendedName>
        <fullName evidence="3 16">NADH-ubiquinone oxidoreductase chain 5</fullName>
        <ecNumber evidence="2 16">7.1.1.2</ecNumber>
    </recommendedName>
</protein>
<evidence type="ECO:0000256" key="2">
    <source>
        <dbReference type="ARBA" id="ARBA00012944"/>
    </source>
</evidence>
<dbReference type="GO" id="GO:0008137">
    <property type="term" value="F:NADH dehydrogenase (ubiquinone) activity"/>
    <property type="evidence" value="ECO:0007669"/>
    <property type="project" value="UniProtKB-EC"/>
</dbReference>
<evidence type="ECO:0000259" key="17">
    <source>
        <dbReference type="Pfam" id="PF00361"/>
    </source>
</evidence>
<evidence type="ECO:0000256" key="4">
    <source>
        <dbReference type="ARBA" id="ARBA00022448"/>
    </source>
</evidence>
<dbReference type="PRINTS" id="PR01434">
    <property type="entry name" value="NADHDHGNASE5"/>
</dbReference>
<evidence type="ECO:0000256" key="15">
    <source>
        <dbReference type="ARBA" id="ARBA00049551"/>
    </source>
</evidence>
<evidence type="ECO:0000256" key="13">
    <source>
        <dbReference type="ARBA" id="ARBA00023128"/>
    </source>
</evidence>
<comment type="subcellular location">
    <subcellularLocation>
        <location evidence="1">Mitochondrion inner membrane</location>
        <topology evidence="1">Multi-pass membrane protein</topology>
    </subcellularLocation>
</comment>
<keyword evidence="4 16" id="KW-0813">Transport</keyword>
<keyword evidence="9" id="KW-0249">Electron transport</keyword>
<feature type="transmembrane region" description="Helical" evidence="16">
    <location>
        <begin position="173"/>
        <end position="192"/>
    </location>
</feature>
<keyword evidence="11 16" id="KW-0520">NAD</keyword>
<dbReference type="RefSeq" id="YP_009192097.1">
    <property type="nucleotide sequence ID" value="NC_028706.1"/>
</dbReference>
<dbReference type="GO" id="GO:0015990">
    <property type="term" value="P:electron transport coupled proton transport"/>
    <property type="evidence" value="ECO:0007669"/>
    <property type="project" value="TreeGrafter"/>
</dbReference>
<dbReference type="InterPro" id="IPR001750">
    <property type="entry name" value="ND/Mrp_TM"/>
</dbReference>
<dbReference type="InterPro" id="IPR001516">
    <property type="entry name" value="Proton_antipo_N"/>
</dbReference>
<organism evidence="20">
    <name type="scientific">Limnoperna fortunei</name>
    <name type="common">Golden mussel</name>
    <dbReference type="NCBI Taxonomy" id="356393"/>
    <lineage>
        <taxon>Eukaryota</taxon>
        <taxon>Metazoa</taxon>
        <taxon>Spiralia</taxon>
        <taxon>Lophotrochozoa</taxon>
        <taxon>Mollusca</taxon>
        <taxon>Bivalvia</taxon>
        <taxon>Autobranchia</taxon>
        <taxon>Pteriomorphia</taxon>
        <taxon>Mytilida</taxon>
        <taxon>Mytiloidea</taxon>
        <taxon>Mytilidae</taxon>
        <taxon>Arcuatulinae</taxon>
        <taxon>Limnoperna</taxon>
    </lineage>
</organism>
<dbReference type="EC" id="7.1.1.2" evidence="2 16"/>
<evidence type="ECO:0000256" key="7">
    <source>
        <dbReference type="ARBA" id="ARBA00022792"/>
    </source>
</evidence>
<evidence type="ECO:0000256" key="14">
    <source>
        <dbReference type="ARBA" id="ARBA00023136"/>
    </source>
</evidence>
<proteinExistence type="inferred from homology"/>
<evidence type="ECO:0000256" key="9">
    <source>
        <dbReference type="ARBA" id="ARBA00022982"/>
    </source>
</evidence>
<comment type="similarity">
    <text evidence="16">Belongs to the complex I subunit 5 family.</text>
</comment>
<feature type="transmembrane region" description="Helical" evidence="16">
    <location>
        <begin position="445"/>
        <end position="464"/>
    </location>
</feature>
<feature type="transmembrane region" description="Helical" evidence="16">
    <location>
        <begin position="510"/>
        <end position="531"/>
    </location>
</feature>
<dbReference type="EMBL" id="KP756905">
    <property type="protein sequence ID" value="AKP18675.1"/>
    <property type="molecule type" value="Genomic_DNA"/>
</dbReference>
<keyword evidence="10 16" id="KW-1133">Transmembrane helix</keyword>
<dbReference type="Pfam" id="PF06455">
    <property type="entry name" value="NADH5_C"/>
    <property type="match status" value="1"/>
</dbReference>
<sequence>MVWLSSTSNLNIGLFFDEGGVLFLSVVLIITGSIVFYCEWYMGDEVFKRRFFFLVMSFVGSMAGLILIPNLVTLLIGWDGLGVTSFLLVVYYQSRSSMGAGMITALTNRIGDVLILVCSGYLALEGTWMVYEFVLVSEYSLLGLGIIIASMTKSAQLPFSAWLPEAMAAPTPVSALVHSSTLVTAGVYLVYRCKDILFANNVDFSPYTFLSLLTVILAGGAAIVEVDLKKIVAYSTLSQLGVMFFSLSIGYVGMALFHLCVHALFKALLFMTVGVVIHSSSGCQDLRSLGHGWKKYPVSMVCMEVSMWSLCGLPFMSGFYSKDYIIEMGILSEQSFVLHFLLLVGLVLTFWYSIRFSSLVSLGLTESLFCQVWQDESSYVKMAYLSLLIGAVVAGWALGEIVQGFKGGLEVTGEDKILILLMGGLALYMYQISFFFWHKDIKSKVVYFFGSMWGLKFMSGQWLGGLGLSYSDVVYRVIEKGWLEKVGPEGVNELFGRFGGVNSWVQGYHFFRLFMVFLIVMVGILFVVGLVI</sequence>
<feature type="transmembrane region" description="Helical" evidence="16">
    <location>
        <begin position="51"/>
        <end position="69"/>
    </location>
</feature>
<feature type="domain" description="NADH-Ubiquinone oxidoreductase (complex I) chain 5 N-terminal" evidence="18">
    <location>
        <begin position="3"/>
        <end position="52"/>
    </location>
</feature>
<evidence type="ECO:0000256" key="16">
    <source>
        <dbReference type="RuleBase" id="RU003404"/>
    </source>
</evidence>
<evidence type="ECO:0000259" key="19">
    <source>
        <dbReference type="Pfam" id="PF06455"/>
    </source>
</evidence>
<feature type="transmembrane region" description="Helical" evidence="16">
    <location>
        <begin position="298"/>
        <end position="316"/>
    </location>
</feature>
<keyword evidence="7" id="KW-0999">Mitochondrion inner membrane</keyword>
<keyword evidence="5" id="KW-0679">Respiratory chain</keyword>
<gene>
    <name evidence="20" type="primary">ND5</name>
</gene>
<evidence type="ECO:0000256" key="6">
    <source>
        <dbReference type="ARBA" id="ARBA00022692"/>
    </source>
</evidence>
<dbReference type="GO" id="GO:0042773">
    <property type="term" value="P:ATP synthesis coupled electron transport"/>
    <property type="evidence" value="ECO:0007669"/>
    <property type="project" value="InterPro"/>
</dbReference>
<feature type="transmembrane region" description="Helical" evidence="16">
    <location>
        <begin position="255"/>
        <end position="277"/>
    </location>
</feature>
<feature type="transmembrane region" description="Helical" evidence="16">
    <location>
        <begin position="383"/>
        <end position="405"/>
    </location>
</feature>
<evidence type="ECO:0000256" key="1">
    <source>
        <dbReference type="ARBA" id="ARBA00004448"/>
    </source>
</evidence>
<dbReference type="Pfam" id="PF00662">
    <property type="entry name" value="Proton_antipo_N"/>
    <property type="match status" value="1"/>
</dbReference>
<dbReference type="GeneID" id="26520967"/>
<evidence type="ECO:0000259" key="18">
    <source>
        <dbReference type="Pfam" id="PF00662"/>
    </source>
</evidence>
<feature type="domain" description="NADH dehydrogenase subunit 5 C-terminal" evidence="19">
    <location>
        <begin position="352"/>
        <end position="527"/>
    </location>
</feature>
<dbReference type="OrthoDB" id="6415790at2759"/>
<evidence type="ECO:0000256" key="11">
    <source>
        <dbReference type="ARBA" id="ARBA00023027"/>
    </source>
</evidence>
<feature type="transmembrane region" description="Helical" evidence="16">
    <location>
        <begin position="417"/>
        <end position="438"/>
    </location>
</feature>
<dbReference type="InterPro" id="IPR003945">
    <property type="entry name" value="NU5C-like"/>
</dbReference>